<keyword evidence="1" id="KW-1133">Transmembrane helix</keyword>
<keyword evidence="1" id="KW-0812">Transmembrane</keyword>
<dbReference type="Proteomes" id="UP000049455">
    <property type="component" value="Unassembled WGS sequence"/>
</dbReference>
<dbReference type="PANTHER" id="PTHR33121">
    <property type="entry name" value="CYCLIC DI-GMP PHOSPHODIESTERASE PDEF"/>
    <property type="match status" value="1"/>
</dbReference>
<dbReference type="Pfam" id="PF00563">
    <property type="entry name" value="EAL"/>
    <property type="match status" value="1"/>
</dbReference>
<gene>
    <name evidence="4" type="primary">cph2_2</name>
    <name evidence="4" type="ORF">JSE7799_03500</name>
</gene>
<evidence type="ECO:0000259" key="2">
    <source>
        <dbReference type="PROSITE" id="PS50883"/>
    </source>
</evidence>
<reference evidence="4 5" key="1">
    <citation type="submission" date="2015-09" db="EMBL/GenBank/DDBJ databases">
        <authorList>
            <person name="Jackson K.R."/>
            <person name="Lunt B.L."/>
            <person name="Fisher J.N.B."/>
            <person name="Gardner A.V."/>
            <person name="Bailey M.E."/>
            <person name="Deus L.M."/>
            <person name="Earl A.S."/>
            <person name="Gibby P.D."/>
            <person name="Hartmann K.A."/>
            <person name="Liu J.E."/>
            <person name="Manci A.M."/>
            <person name="Nielsen D.A."/>
            <person name="Solomon M.B."/>
            <person name="Breakwell D.P."/>
            <person name="Burnett S.H."/>
            <person name="Grose J.H."/>
        </authorList>
    </citation>
    <scope>NUCLEOTIDE SEQUENCE [LARGE SCALE GENOMIC DNA]</scope>
    <source>
        <strain evidence="4 5">CECT 7799</strain>
    </source>
</reference>
<dbReference type="Gene3D" id="3.30.70.270">
    <property type="match status" value="1"/>
</dbReference>
<dbReference type="EMBL" id="CYPR01000229">
    <property type="protein sequence ID" value="CUH40765.1"/>
    <property type="molecule type" value="Genomic_DNA"/>
</dbReference>
<dbReference type="Pfam" id="PF00990">
    <property type="entry name" value="GGDEF"/>
    <property type="match status" value="1"/>
</dbReference>
<feature type="domain" description="EAL" evidence="2">
    <location>
        <begin position="245"/>
        <end position="500"/>
    </location>
</feature>
<dbReference type="PANTHER" id="PTHR33121:SF70">
    <property type="entry name" value="SIGNALING PROTEIN YKOW"/>
    <property type="match status" value="1"/>
</dbReference>
<dbReference type="PROSITE" id="PS50883">
    <property type="entry name" value="EAL"/>
    <property type="match status" value="1"/>
</dbReference>
<dbReference type="Gene3D" id="3.20.20.450">
    <property type="entry name" value="EAL domain"/>
    <property type="match status" value="1"/>
</dbReference>
<dbReference type="InterPro" id="IPR035919">
    <property type="entry name" value="EAL_sf"/>
</dbReference>
<feature type="transmembrane region" description="Helical" evidence="1">
    <location>
        <begin position="44"/>
        <end position="62"/>
    </location>
</feature>
<dbReference type="STRING" id="313367.JSE7799_03500"/>
<proteinExistence type="predicted"/>
<dbReference type="AlphaFoldDB" id="A0A0M7BH98"/>
<dbReference type="SUPFAM" id="SSF141868">
    <property type="entry name" value="EAL domain-like"/>
    <property type="match status" value="1"/>
</dbReference>
<evidence type="ECO:0000259" key="3">
    <source>
        <dbReference type="PROSITE" id="PS50887"/>
    </source>
</evidence>
<protein>
    <submittedName>
        <fullName evidence="4">Bacteriophytochrome cph2</fullName>
    </submittedName>
</protein>
<keyword evidence="5" id="KW-1185">Reference proteome</keyword>
<dbReference type="SMART" id="SM00267">
    <property type="entry name" value="GGDEF"/>
    <property type="match status" value="1"/>
</dbReference>
<dbReference type="InterPro" id="IPR000160">
    <property type="entry name" value="GGDEF_dom"/>
</dbReference>
<dbReference type="InterPro" id="IPR029787">
    <property type="entry name" value="Nucleotide_cyclase"/>
</dbReference>
<feature type="domain" description="GGDEF" evidence="3">
    <location>
        <begin position="100"/>
        <end position="236"/>
    </location>
</feature>
<dbReference type="SMART" id="SM00052">
    <property type="entry name" value="EAL"/>
    <property type="match status" value="1"/>
</dbReference>
<dbReference type="InterPro" id="IPR001633">
    <property type="entry name" value="EAL_dom"/>
</dbReference>
<dbReference type="InterPro" id="IPR050706">
    <property type="entry name" value="Cyclic-di-GMP_PDE-like"/>
</dbReference>
<evidence type="ECO:0000313" key="4">
    <source>
        <dbReference type="EMBL" id="CUH40765.1"/>
    </source>
</evidence>
<keyword evidence="1" id="KW-0472">Membrane</keyword>
<sequence>MSTASRLAARIRATILRSAARLEWTLLFPSAAAFAWFYGQDAVAMLLIFGLPIVLALDGRLMRPRGTGPSTRPAAGEPFGRAAIVQVVDDVLKDCARRDRTTALLRVEIDDLEIGDGGWGGGTGEATMDRLVPRISSTLRGQDIITRLGEDGFVIILAPTRHADLDTLMNIVDRLQAAIAEPISLNGRSFRVHSCVGICSEAMAPERSGAAMLAATDCALRIARRQGADAVRAFNPDIRMQVETDHRLSTQIEDALESGQIRPWFQPQVDARTGAIVGFEALARWHHPELGVLSPDRFLCTIASAGRGAELGECILRAGLKALIAWDAAGLSVPCLGINVSLDELMDPRLAERIAWQVDRYDIAPERIAIEILETVTLRDHDAIIMRNLQTLRKAGFRLDLDDFGTGAASIAHIAQFGVHRIKIDRSFVHGIESDPARRDVVSAILGLAQRLRIATLAEGVETPAEQAVLAEMGCPHLQGFGIARPMPFEKTVRWAQNRRSVKQPKSLSEMEPRGTA</sequence>
<dbReference type="NCBIfam" id="TIGR00254">
    <property type="entry name" value="GGDEF"/>
    <property type="match status" value="1"/>
</dbReference>
<evidence type="ECO:0000256" key="1">
    <source>
        <dbReference type="SAM" id="Phobius"/>
    </source>
</evidence>
<dbReference type="SUPFAM" id="SSF55073">
    <property type="entry name" value="Nucleotide cyclase"/>
    <property type="match status" value="1"/>
</dbReference>
<name>A0A0M7BH98_9RHOB</name>
<organism evidence="4 5">
    <name type="scientific">Jannaschia seosinensis</name>
    <dbReference type="NCBI Taxonomy" id="313367"/>
    <lineage>
        <taxon>Bacteria</taxon>
        <taxon>Pseudomonadati</taxon>
        <taxon>Pseudomonadota</taxon>
        <taxon>Alphaproteobacteria</taxon>
        <taxon>Rhodobacterales</taxon>
        <taxon>Roseobacteraceae</taxon>
        <taxon>Jannaschia</taxon>
    </lineage>
</organism>
<dbReference type="RefSeq" id="WP_055664766.1">
    <property type="nucleotide sequence ID" value="NZ_CYPR01000229.1"/>
</dbReference>
<dbReference type="CDD" id="cd01948">
    <property type="entry name" value="EAL"/>
    <property type="match status" value="1"/>
</dbReference>
<dbReference type="InterPro" id="IPR043128">
    <property type="entry name" value="Rev_trsase/Diguanyl_cyclase"/>
</dbReference>
<accession>A0A0M7BH98</accession>
<evidence type="ECO:0000313" key="5">
    <source>
        <dbReference type="Proteomes" id="UP000049455"/>
    </source>
</evidence>
<dbReference type="PROSITE" id="PS50887">
    <property type="entry name" value="GGDEF"/>
    <property type="match status" value="1"/>
</dbReference>
<dbReference type="OrthoDB" id="9814202at2"/>
<dbReference type="GO" id="GO:0071111">
    <property type="term" value="F:cyclic-guanylate-specific phosphodiesterase activity"/>
    <property type="evidence" value="ECO:0007669"/>
    <property type="project" value="InterPro"/>
</dbReference>